<organism evidence="10 11">
    <name type="scientific">Methylocystis iwaonis</name>
    <dbReference type="NCBI Taxonomy" id="2885079"/>
    <lineage>
        <taxon>Bacteria</taxon>
        <taxon>Pseudomonadati</taxon>
        <taxon>Pseudomonadota</taxon>
        <taxon>Alphaproteobacteria</taxon>
        <taxon>Hyphomicrobiales</taxon>
        <taxon>Methylocystaceae</taxon>
        <taxon>Methylocystis</taxon>
    </lineage>
</organism>
<feature type="transmembrane region" description="Helical" evidence="8">
    <location>
        <begin position="310"/>
        <end position="330"/>
    </location>
</feature>
<protein>
    <submittedName>
        <fullName evidence="10">Undecaprenyl-phosphate glucose phosphotransferase</fullName>
    </submittedName>
</protein>
<dbReference type="InterPro" id="IPR003362">
    <property type="entry name" value="Bact_transf"/>
</dbReference>
<dbReference type="NCBIfam" id="TIGR03025">
    <property type="entry name" value="EPS_sugtrans"/>
    <property type="match status" value="1"/>
</dbReference>
<evidence type="ECO:0000256" key="5">
    <source>
        <dbReference type="ARBA" id="ARBA00022989"/>
    </source>
</evidence>
<keyword evidence="5 8" id="KW-1133">Transmembrane helix</keyword>
<dbReference type="Gene3D" id="3.40.50.720">
    <property type="entry name" value="NAD(P)-binding Rossmann-like Domain"/>
    <property type="match status" value="1"/>
</dbReference>
<evidence type="ECO:0000259" key="9">
    <source>
        <dbReference type="Pfam" id="PF02397"/>
    </source>
</evidence>
<feature type="transmembrane region" description="Helical" evidence="8">
    <location>
        <begin position="139"/>
        <end position="160"/>
    </location>
</feature>
<evidence type="ECO:0000256" key="7">
    <source>
        <dbReference type="ARBA" id="ARBA00023169"/>
    </source>
</evidence>
<dbReference type="InterPro" id="IPR017473">
    <property type="entry name" value="Undecaprenyl-P_gluc_Ptfrase"/>
</dbReference>
<dbReference type="Proteomes" id="UP001317629">
    <property type="component" value="Chromosome"/>
</dbReference>
<evidence type="ECO:0000256" key="6">
    <source>
        <dbReference type="ARBA" id="ARBA00023136"/>
    </source>
</evidence>
<dbReference type="PANTHER" id="PTHR30576:SF0">
    <property type="entry name" value="UNDECAPRENYL-PHOSPHATE N-ACETYLGALACTOSAMINYL 1-PHOSPHATE TRANSFERASE-RELATED"/>
    <property type="match status" value="1"/>
</dbReference>
<dbReference type="Pfam" id="PF02397">
    <property type="entry name" value="Bac_transf"/>
    <property type="match status" value="1"/>
</dbReference>
<dbReference type="SUPFAM" id="SSF51735">
    <property type="entry name" value="NAD(P)-binding Rossmann-fold domains"/>
    <property type="match status" value="1"/>
</dbReference>
<comment type="subcellular location">
    <subcellularLocation>
        <location evidence="1">Membrane</location>
        <topology evidence="1">Multi-pass membrane protein</topology>
    </subcellularLocation>
</comment>
<dbReference type="Pfam" id="PF13727">
    <property type="entry name" value="CoA_binding_3"/>
    <property type="match status" value="1"/>
</dbReference>
<evidence type="ECO:0000256" key="4">
    <source>
        <dbReference type="ARBA" id="ARBA00022692"/>
    </source>
</evidence>
<feature type="transmembrane region" description="Helical" evidence="8">
    <location>
        <begin position="37"/>
        <end position="61"/>
    </location>
</feature>
<keyword evidence="4 8" id="KW-0812">Transmembrane</keyword>
<sequence length="498" mass="54718">MGEATAHSLAGLANGRRELSCGRAPVVPPDQLIRQPAVIAGVLLFDLFSVAAIGAMTHFAVFDGDPYGSSALLLALAGVAVGAAAILKMRWAYTVASLSHGLAQVANVGLALSLALGGLIVAEALFGTHLEQMRRWVPYWLAFGWAAGSAARLFTARALGRWSREGRLARRAVIVGGGDAAAELIDRLDRSGGTAIQILGLFDDRDKMRSPETVGRYRKLGRFDDLEAFCREQRVDLLIIALPPTAEERILYILKKLWVLPIDVRIAAFNSKLKLRSRAYNYIGDTPFLPVFDKPMSDSSVALKAIEDRVLAAIGIFLLAPLLALIALAVKLDSRGPVFFKQTRHGFNNEPIGVLKFRSMYVDKCDVSGQKQVTRGDPRVTRVGAILRRTSLDELPQLFNVLRGELSLVGPRPHVMQAKVGEHIYDEVVDGYFARHKVKPGITGWAQVNGWRGETDTVEKIEQRVAHDLYYIENWSMLLDLRILASTPWALITTKNAY</sequence>
<evidence type="ECO:0000256" key="2">
    <source>
        <dbReference type="ARBA" id="ARBA00006464"/>
    </source>
</evidence>
<feature type="domain" description="Bacterial sugar transferase" evidence="9">
    <location>
        <begin position="304"/>
        <end position="492"/>
    </location>
</feature>
<keyword evidence="11" id="KW-1185">Reference proteome</keyword>
<gene>
    <name evidence="10" type="ORF">SS37A_13070</name>
</gene>
<feature type="transmembrane region" description="Helical" evidence="8">
    <location>
        <begin position="108"/>
        <end position="127"/>
    </location>
</feature>
<evidence type="ECO:0000256" key="1">
    <source>
        <dbReference type="ARBA" id="ARBA00004141"/>
    </source>
</evidence>
<dbReference type="EMBL" id="AP027142">
    <property type="protein sequence ID" value="BDV33778.1"/>
    <property type="molecule type" value="Genomic_DNA"/>
</dbReference>
<reference evidence="10 11" key="1">
    <citation type="journal article" date="2023" name="Int. J. Syst. Evol. Microbiol.">
        <title>Methylocystis iwaonis sp. nov., a type II methane-oxidizing bacterium from surface soil of a rice paddy field in Japan, and emended description of the genus Methylocystis (ex Whittenbury et al. 1970) Bowman et al. 1993.</title>
        <authorList>
            <person name="Kaise H."/>
            <person name="Sawadogo J.B."/>
            <person name="Alam M.S."/>
            <person name="Ueno C."/>
            <person name="Dianou D."/>
            <person name="Shinjo R."/>
            <person name="Asakawa S."/>
        </authorList>
    </citation>
    <scope>NUCLEOTIDE SEQUENCE [LARGE SCALE GENOMIC DNA]</scope>
    <source>
        <strain evidence="10 11">SS37A-Re</strain>
    </source>
</reference>
<dbReference type="InterPro" id="IPR036291">
    <property type="entry name" value="NAD(P)-bd_dom_sf"/>
</dbReference>
<dbReference type="InterPro" id="IPR017475">
    <property type="entry name" value="EPS_sugar_tfrase"/>
</dbReference>
<feature type="transmembrane region" description="Helical" evidence="8">
    <location>
        <begin position="67"/>
        <end position="87"/>
    </location>
</feature>
<evidence type="ECO:0000256" key="3">
    <source>
        <dbReference type="ARBA" id="ARBA00022679"/>
    </source>
</evidence>
<keyword evidence="7" id="KW-0270">Exopolysaccharide synthesis</keyword>
<dbReference type="PANTHER" id="PTHR30576">
    <property type="entry name" value="COLANIC BIOSYNTHESIS UDP-GLUCOSE LIPID CARRIER TRANSFERASE"/>
    <property type="match status" value="1"/>
</dbReference>
<dbReference type="NCBIfam" id="TIGR03023">
    <property type="entry name" value="WcaJ_sugtrans"/>
    <property type="match status" value="1"/>
</dbReference>
<evidence type="ECO:0000313" key="10">
    <source>
        <dbReference type="EMBL" id="BDV33778.1"/>
    </source>
</evidence>
<name>A0ABN6VDV3_9HYPH</name>
<evidence type="ECO:0000313" key="11">
    <source>
        <dbReference type="Proteomes" id="UP001317629"/>
    </source>
</evidence>
<proteinExistence type="inferred from homology"/>
<comment type="similarity">
    <text evidence="2">Belongs to the bacterial sugar transferase family.</text>
</comment>
<keyword evidence="6 8" id="KW-0472">Membrane</keyword>
<evidence type="ECO:0000256" key="8">
    <source>
        <dbReference type="SAM" id="Phobius"/>
    </source>
</evidence>
<keyword evidence="3" id="KW-0808">Transferase</keyword>
<accession>A0ABN6VDV3</accession>